<sequence>MIGRKIAFAVSASWLSQVIRIGLNLLILPIMFHAMNAEELGLWLVLGQSTIFLSILMEAGLTPTITRRIAFVAGRSLSGPDRPLDGESRRDLADMLASGRIAYRFVSIGVFVVTFALGSLYLWNLELRQVSPTTAWIAWILLCLGYATMAWSGLWTALATGLGYVAAGTIASTAVGIATLLAQMVVVLAGGGLLWLAIVSAIGGVAVRLSLRLYVQRRQPHLFSVPGRWDGALMRGMMAPAIRSWLTAVGFAVLFKTDQYFIALYVDTAQVPAYYAVYTLLHNLAILALALGQTSSVYVSQLWHSGTMEEIHEIVLRSLRITLILMVSGVATLLVVGRDLIGVWIGPDHFAGFPVLTALGVMFVLCVQQNAVLTFARATENEVYAVPFLLAGGLALLLSWGLVPHLGLLGAALATLLAQLLTTNWIVLRDGLRRLQVSMATYGRTCLLPLLPISLATYLATMAVAGGSLLPSAFDRLLAGAAVGGGVCLASLWLFGLSPANRSQVAGALRAALRRRRYAGRSQVEPPPIPPG</sequence>
<dbReference type="OrthoDB" id="8435854at2"/>
<keyword evidence="2" id="KW-1003">Cell membrane</keyword>
<dbReference type="STRING" id="1122125.GCA_000423185_06876"/>
<feature type="transmembrane region" description="Helical" evidence="6">
    <location>
        <begin position="321"/>
        <end position="345"/>
    </location>
</feature>
<keyword evidence="8" id="KW-1185">Reference proteome</keyword>
<reference evidence="8" key="1">
    <citation type="submission" date="2017-05" db="EMBL/GenBank/DDBJ databases">
        <authorList>
            <person name="Macchi M."/>
            <person name="Festa S."/>
            <person name="Coppotelli B.M."/>
            <person name="Morelli I.S."/>
        </authorList>
    </citation>
    <scope>NUCLEOTIDE SEQUENCE [LARGE SCALE GENOMIC DNA]</scope>
    <source>
        <strain evidence="8">I</strain>
    </source>
</reference>
<keyword evidence="4 6" id="KW-1133">Transmembrane helix</keyword>
<dbReference type="PANTHER" id="PTHR30250">
    <property type="entry name" value="PST FAMILY PREDICTED COLANIC ACID TRANSPORTER"/>
    <property type="match status" value="1"/>
</dbReference>
<evidence type="ECO:0000313" key="8">
    <source>
        <dbReference type="Proteomes" id="UP000196655"/>
    </source>
</evidence>
<evidence type="ECO:0000256" key="2">
    <source>
        <dbReference type="ARBA" id="ARBA00022475"/>
    </source>
</evidence>
<protein>
    <recommendedName>
        <fullName evidence="9">Polysaccharide biosynthesis protein C-terminal domain-containing protein</fullName>
    </recommendedName>
</protein>
<dbReference type="GO" id="GO:0005886">
    <property type="term" value="C:plasma membrane"/>
    <property type="evidence" value="ECO:0007669"/>
    <property type="project" value="UniProtKB-SubCell"/>
</dbReference>
<evidence type="ECO:0000256" key="3">
    <source>
        <dbReference type="ARBA" id="ARBA00022692"/>
    </source>
</evidence>
<dbReference type="PANTHER" id="PTHR30250:SF26">
    <property type="entry name" value="PSMA PROTEIN"/>
    <property type="match status" value="1"/>
</dbReference>
<feature type="transmembrane region" description="Helical" evidence="6">
    <location>
        <begin position="135"/>
        <end position="155"/>
    </location>
</feature>
<feature type="transmembrane region" description="Helical" evidence="6">
    <location>
        <begin position="40"/>
        <end position="61"/>
    </location>
</feature>
<proteinExistence type="predicted"/>
<feature type="transmembrane region" description="Helical" evidence="6">
    <location>
        <begin position="476"/>
        <end position="495"/>
    </location>
</feature>
<organism evidence="7 8">
    <name type="scientific">Inquilinus limosus</name>
    <dbReference type="NCBI Taxonomy" id="171674"/>
    <lineage>
        <taxon>Bacteria</taxon>
        <taxon>Pseudomonadati</taxon>
        <taxon>Pseudomonadota</taxon>
        <taxon>Alphaproteobacteria</taxon>
        <taxon>Rhodospirillales</taxon>
        <taxon>Rhodospirillaceae</taxon>
        <taxon>Inquilinus</taxon>
    </lineage>
</organism>
<feature type="transmembrane region" description="Helical" evidence="6">
    <location>
        <begin position="12"/>
        <end position="34"/>
    </location>
</feature>
<feature type="transmembrane region" description="Helical" evidence="6">
    <location>
        <begin position="192"/>
        <end position="211"/>
    </location>
</feature>
<evidence type="ECO:0008006" key="9">
    <source>
        <dbReference type="Google" id="ProtNLM"/>
    </source>
</evidence>
<dbReference type="EMBL" id="NHON01000049">
    <property type="protein sequence ID" value="OWJ64815.1"/>
    <property type="molecule type" value="Genomic_DNA"/>
</dbReference>
<feature type="transmembrane region" description="Helical" evidence="6">
    <location>
        <begin position="351"/>
        <end position="376"/>
    </location>
</feature>
<accession>A0A211ZHS8</accession>
<feature type="transmembrane region" description="Helical" evidence="6">
    <location>
        <begin position="275"/>
        <end position="300"/>
    </location>
</feature>
<dbReference type="InterPro" id="IPR050833">
    <property type="entry name" value="Poly_Biosynth_Transport"/>
</dbReference>
<evidence type="ECO:0000313" key="7">
    <source>
        <dbReference type="EMBL" id="OWJ64815.1"/>
    </source>
</evidence>
<feature type="transmembrane region" description="Helical" evidence="6">
    <location>
        <begin position="383"/>
        <end position="402"/>
    </location>
</feature>
<feature type="transmembrane region" description="Helical" evidence="6">
    <location>
        <begin position="408"/>
        <end position="427"/>
    </location>
</feature>
<evidence type="ECO:0000256" key="4">
    <source>
        <dbReference type="ARBA" id="ARBA00022989"/>
    </source>
</evidence>
<comment type="caution">
    <text evidence="7">The sequence shown here is derived from an EMBL/GenBank/DDBJ whole genome shotgun (WGS) entry which is preliminary data.</text>
</comment>
<evidence type="ECO:0000256" key="6">
    <source>
        <dbReference type="SAM" id="Phobius"/>
    </source>
</evidence>
<feature type="transmembrane region" description="Helical" evidence="6">
    <location>
        <begin position="101"/>
        <end position="123"/>
    </location>
</feature>
<evidence type="ECO:0000256" key="5">
    <source>
        <dbReference type="ARBA" id="ARBA00023136"/>
    </source>
</evidence>
<feature type="transmembrane region" description="Helical" evidence="6">
    <location>
        <begin position="447"/>
        <end position="470"/>
    </location>
</feature>
<feature type="transmembrane region" description="Helical" evidence="6">
    <location>
        <begin position="162"/>
        <end position="186"/>
    </location>
</feature>
<name>A0A211ZHS8_9PROT</name>
<dbReference type="RefSeq" id="WP_088153332.1">
    <property type="nucleotide sequence ID" value="NZ_NHON01000049.1"/>
</dbReference>
<feature type="transmembrane region" description="Helical" evidence="6">
    <location>
        <begin position="232"/>
        <end position="255"/>
    </location>
</feature>
<dbReference type="AlphaFoldDB" id="A0A211ZHS8"/>
<keyword evidence="5 6" id="KW-0472">Membrane</keyword>
<dbReference type="Proteomes" id="UP000196655">
    <property type="component" value="Unassembled WGS sequence"/>
</dbReference>
<keyword evidence="3 6" id="KW-0812">Transmembrane</keyword>
<gene>
    <name evidence="7" type="ORF">BWR60_22820</name>
</gene>
<evidence type="ECO:0000256" key="1">
    <source>
        <dbReference type="ARBA" id="ARBA00004651"/>
    </source>
</evidence>
<comment type="subcellular location">
    <subcellularLocation>
        <location evidence="1">Cell membrane</location>
        <topology evidence="1">Multi-pass membrane protein</topology>
    </subcellularLocation>
</comment>